<evidence type="ECO:0000313" key="3">
    <source>
        <dbReference type="Proteomes" id="UP000308197"/>
    </source>
</evidence>
<dbReference type="EMBL" id="ML210999">
    <property type="protein sequence ID" value="TFK92385.1"/>
    <property type="molecule type" value="Genomic_DNA"/>
</dbReference>
<keyword evidence="3" id="KW-1185">Reference proteome</keyword>
<proteinExistence type="predicted"/>
<name>A0A5C3PRJ1_9APHY</name>
<feature type="compositionally biased region" description="Acidic residues" evidence="1">
    <location>
        <begin position="390"/>
        <end position="402"/>
    </location>
</feature>
<dbReference type="InParanoid" id="A0A5C3PRJ1"/>
<organism evidence="2 3">
    <name type="scientific">Polyporus arcularius HHB13444</name>
    <dbReference type="NCBI Taxonomy" id="1314778"/>
    <lineage>
        <taxon>Eukaryota</taxon>
        <taxon>Fungi</taxon>
        <taxon>Dikarya</taxon>
        <taxon>Basidiomycota</taxon>
        <taxon>Agaricomycotina</taxon>
        <taxon>Agaricomycetes</taxon>
        <taxon>Polyporales</taxon>
        <taxon>Polyporaceae</taxon>
        <taxon>Polyporus</taxon>
    </lineage>
</organism>
<sequence length="751" mass="82536">PQRWCPTQGNIEIEEQLQGVGRRLLLLGMAEPEIVVVDNCCHVKAAILKVFPNIAVVLDVWHFVQRYLACVLGGNKNPCRSQVGQDITDAILKARASDGNPARYWSQEEQVRRLEEAYAKWVEDGTVWSAAAEKVHADQLAHVKKGCLARPRDDVRSDGSRIEGSHKGWNSLQRSFASGMEALTYLAHDFVLRRNTHIEFAANVPSPFVASTHGSHHVRLVNALANQWNDLLLDLQNAGHGLPAGMIPLPILEPAPSGETFGLTKMTAATAAHYTFVKQEPEDDLLDLSSHVDPSSVLDELGIDPKLAHLLPPRPRVSKEVAATPADVSAPLVALRHPISPVSSTPDTVSSPAPLPASAVASHKGKQRATVPSTPRKGGRTSTAARDVIELSDNDGDSEDLPEATEKLCLGSASVAPTATASTSTSNTFFAPVRRDPLIVAGHGNYQSPCLPIVKITGLTRSQQFLSYATGLDPRSITFSRSEKDAFFLFMDLRKKLQWATYNMPPREWVVAASVFNHEAEKKNAAEGKALLRKTPRALLEKLHEVESAIIQRVSKGDYKSQAGTTKFWYEHCHAVPLRLVKPAAPKQRTPVCTRCKAIMYPGGEGCAQNHKRGVCSDGARTTSQAVTRIVNGQPVPAQEEPPQWPQPAGIFKDGKKFYARRFLAALEEMYERVVKKGDVDSERSMEYLALTSLLQSRLEYSPATDLRPAMALFRLFDGLDLEDCPTEIVVERDGSRFIHINYLCQDPVRV</sequence>
<feature type="non-terminal residue" evidence="2">
    <location>
        <position position="1"/>
    </location>
</feature>
<gene>
    <name evidence="2" type="ORF">K466DRAFT_480676</name>
</gene>
<feature type="region of interest" description="Disordered" evidence="1">
    <location>
        <begin position="342"/>
        <end position="402"/>
    </location>
</feature>
<protein>
    <submittedName>
        <fullName evidence="2">Uncharacterized protein</fullName>
    </submittedName>
</protein>
<feature type="compositionally biased region" description="Low complexity" evidence="1">
    <location>
        <begin position="342"/>
        <end position="362"/>
    </location>
</feature>
<evidence type="ECO:0000313" key="2">
    <source>
        <dbReference type="EMBL" id="TFK92385.1"/>
    </source>
</evidence>
<accession>A0A5C3PRJ1</accession>
<dbReference type="AlphaFoldDB" id="A0A5C3PRJ1"/>
<reference evidence="2 3" key="1">
    <citation type="journal article" date="2019" name="Nat. Ecol. Evol.">
        <title>Megaphylogeny resolves global patterns of mushroom evolution.</title>
        <authorList>
            <person name="Varga T."/>
            <person name="Krizsan K."/>
            <person name="Foldi C."/>
            <person name="Dima B."/>
            <person name="Sanchez-Garcia M."/>
            <person name="Sanchez-Ramirez S."/>
            <person name="Szollosi G.J."/>
            <person name="Szarkandi J.G."/>
            <person name="Papp V."/>
            <person name="Albert L."/>
            <person name="Andreopoulos W."/>
            <person name="Angelini C."/>
            <person name="Antonin V."/>
            <person name="Barry K.W."/>
            <person name="Bougher N.L."/>
            <person name="Buchanan P."/>
            <person name="Buyck B."/>
            <person name="Bense V."/>
            <person name="Catcheside P."/>
            <person name="Chovatia M."/>
            <person name="Cooper J."/>
            <person name="Damon W."/>
            <person name="Desjardin D."/>
            <person name="Finy P."/>
            <person name="Geml J."/>
            <person name="Haridas S."/>
            <person name="Hughes K."/>
            <person name="Justo A."/>
            <person name="Karasinski D."/>
            <person name="Kautmanova I."/>
            <person name="Kiss B."/>
            <person name="Kocsube S."/>
            <person name="Kotiranta H."/>
            <person name="LaButti K.M."/>
            <person name="Lechner B.E."/>
            <person name="Liimatainen K."/>
            <person name="Lipzen A."/>
            <person name="Lukacs Z."/>
            <person name="Mihaltcheva S."/>
            <person name="Morgado L.N."/>
            <person name="Niskanen T."/>
            <person name="Noordeloos M.E."/>
            <person name="Ohm R.A."/>
            <person name="Ortiz-Santana B."/>
            <person name="Ovrebo C."/>
            <person name="Racz N."/>
            <person name="Riley R."/>
            <person name="Savchenko A."/>
            <person name="Shiryaev A."/>
            <person name="Soop K."/>
            <person name="Spirin V."/>
            <person name="Szebenyi C."/>
            <person name="Tomsovsky M."/>
            <person name="Tulloss R.E."/>
            <person name="Uehling J."/>
            <person name="Grigoriev I.V."/>
            <person name="Vagvolgyi C."/>
            <person name="Papp T."/>
            <person name="Martin F.M."/>
            <person name="Miettinen O."/>
            <person name="Hibbett D.S."/>
            <person name="Nagy L.G."/>
        </authorList>
    </citation>
    <scope>NUCLEOTIDE SEQUENCE [LARGE SCALE GENOMIC DNA]</scope>
    <source>
        <strain evidence="2 3">HHB13444</strain>
    </source>
</reference>
<dbReference type="Proteomes" id="UP000308197">
    <property type="component" value="Unassembled WGS sequence"/>
</dbReference>
<evidence type="ECO:0000256" key="1">
    <source>
        <dbReference type="SAM" id="MobiDB-lite"/>
    </source>
</evidence>